<dbReference type="AlphaFoldDB" id="A0A5T5D3M4"/>
<dbReference type="RefSeq" id="WP_053890220.1">
    <property type="nucleotide sequence ID" value="NZ_OETZ01000072.1"/>
</dbReference>
<name>A0A5T5D3M4_SALER</name>
<feature type="region of interest" description="Disordered" evidence="1">
    <location>
        <begin position="87"/>
        <end position="107"/>
    </location>
</feature>
<accession>A0A5T5D3M4</accession>
<evidence type="ECO:0000313" key="2">
    <source>
        <dbReference type="EMBL" id="EBL9753660.1"/>
    </source>
</evidence>
<sequence>MSLMNAAQLVCDSVLANRVALNAHNELYHFLMAVNAYGLKAVVDESTNLLMERGYPYLKAAEMSISRATHMLEIANGQKTYQDVRERLRNPGNNEVGSHTSNLDYDF</sequence>
<organism evidence="2">
    <name type="scientific">Salmonella enterica</name>
    <name type="common">Salmonella choleraesuis</name>
    <dbReference type="NCBI Taxonomy" id="28901"/>
    <lineage>
        <taxon>Bacteria</taxon>
        <taxon>Pseudomonadati</taxon>
        <taxon>Pseudomonadota</taxon>
        <taxon>Gammaproteobacteria</taxon>
        <taxon>Enterobacterales</taxon>
        <taxon>Enterobacteriaceae</taxon>
        <taxon>Salmonella</taxon>
    </lineage>
</organism>
<protein>
    <submittedName>
        <fullName evidence="2">Uncharacterized protein</fullName>
    </submittedName>
</protein>
<feature type="compositionally biased region" description="Polar residues" evidence="1">
    <location>
        <begin position="91"/>
        <end position="107"/>
    </location>
</feature>
<reference evidence="2" key="1">
    <citation type="submission" date="2018-06" db="EMBL/GenBank/DDBJ databases">
        <authorList>
            <consortium name="PulseNet: The National Subtyping Network for Foodborne Disease Surveillance"/>
            <person name="Tarr C.L."/>
            <person name="Trees E."/>
            <person name="Katz L.S."/>
            <person name="Carleton-Romer H.A."/>
            <person name="Stroika S."/>
            <person name="Kucerova Z."/>
            <person name="Roache K.F."/>
            <person name="Sabol A.L."/>
            <person name="Besser J."/>
            <person name="Gerner-Smidt P."/>
        </authorList>
    </citation>
    <scope>NUCLEOTIDE SEQUENCE</scope>
    <source>
        <strain evidence="2">PNUSAS037975</strain>
    </source>
</reference>
<proteinExistence type="predicted"/>
<comment type="caution">
    <text evidence="2">The sequence shown here is derived from an EMBL/GenBank/DDBJ whole genome shotgun (WGS) entry which is preliminary data.</text>
</comment>
<evidence type="ECO:0000256" key="1">
    <source>
        <dbReference type="SAM" id="MobiDB-lite"/>
    </source>
</evidence>
<dbReference type="EMBL" id="AAGAUO010000069">
    <property type="protein sequence ID" value="EBL9753660.1"/>
    <property type="molecule type" value="Genomic_DNA"/>
</dbReference>
<gene>
    <name evidence="2" type="ORF">DO074_24265</name>
</gene>